<dbReference type="Proteomes" id="UP000823634">
    <property type="component" value="Unassembled WGS sequence"/>
</dbReference>
<reference evidence="3" key="1">
    <citation type="submission" date="2020-10" db="EMBL/GenBank/DDBJ databases">
        <authorList>
            <person name="Gilroy R."/>
        </authorList>
    </citation>
    <scope>NUCLEOTIDE SEQUENCE</scope>
    <source>
        <strain evidence="3">17113</strain>
    </source>
</reference>
<dbReference type="GO" id="GO:0015074">
    <property type="term" value="P:DNA integration"/>
    <property type="evidence" value="ECO:0007669"/>
    <property type="project" value="InterPro"/>
</dbReference>
<dbReference type="Pfam" id="PF00589">
    <property type="entry name" value="Phage_integrase"/>
    <property type="match status" value="1"/>
</dbReference>
<dbReference type="EMBL" id="JADINA010000022">
    <property type="protein sequence ID" value="MBO8426351.1"/>
    <property type="molecule type" value="Genomic_DNA"/>
</dbReference>
<dbReference type="InterPro" id="IPR002104">
    <property type="entry name" value="Integrase_catalytic"/>
</dbReference>
<protein>
    <submittedName>
        <fullName evidence="3">Site-specific integrase</fullName>
    </submittedName>
</protein>
<dbReference type="GO" id="GO:0006310">
    <property type="term" value="P:DNA recombination"/>
    <property type="evidence" value="ECO:0007669"/>
    <property type="project" value="UniProtKB-KW"/>
</dbReference>
<dbReference type="AlphaFoldDB" id="A0A9D9GV84"/>
<evidence type="ECO:0000259" key="2">
    <source>
        <dbReference type="PROSITE" id="PS51898"/>
    </source>
</evidence>
<dbReference type="PANTHER" id="PTHR30349:SF64">
    <property type="entry name" value="PROPHAGE INTEGRASE INTD-RELATED"/>
    <property type="match status" value="1"/>
</dbReference>
<evidence type="ECO:0000256" key="1">
    <source>
        <dbReference type="ARBA" id="ARBA00023172"/>
    </source>
</evidence>
<feature type="domain" description="Tyr recombinase" evidence="2">
    <location>
        <begin position="134"/>
        <end position="318"/>
    </location>
</feature>
<dbReference type="PANTHER" id="PTHR30349">
    <property type="entry name" value="PHAGE INTEGRASE-RELATED"/>
    <property type="match status" value="1"/>
</dbReference>
<dbReference type="GO" id="GO:0003677">
    <property type="term" value="F:DNA binding"/>
    <property type="evidence" value="ECO:0007669"/>
    <property type="project" value="InterPro"/>
</dbReference>
<dbReference type="PROSITE" id="PS51898">
    <property type="entry name" value="TYR_RECOMBINASE"/>
    <property type="match status" value="1"/>
</dbReference>
<sequence length="342" mass="38475">MEEALVRDAKKTKNPVSSKGKGALLYPFLDRVEKEWETEYKAQTAYHKNHIVEKYVRGYFNGSKSAAEALSQASIADFRAHVAALPLTADWKNKILITVRQLLDKAGEKEIMGFEAVARAKAVLKPFPIEMRKEKLSFWTDGEWARFIGSFDDSDKFKMLFKVTYVCGLRLGELLALKWSDFSQEKKTISVNKAMDNLGNISTTKNRSSSANVSIPGWLASELSEYKRAFAASPDDWIFFAGKRTSRTTIRRVMGLHIESSGVPFIRFHGLRHSCASHLIHEGMSPLLVARHLRHSSVKETLDTYSHLFPGETSNMVEALFKAEPSSKDALPSEMSSKMSSK</sequence>
<accession>A0A9D9GV84</accession>
<dbReference type="InterPro" id="IPR011010">
    <property type="entry name" value="DNA_brk_join_enz"/>
</dbReference>
<organism evidence="3 4">
    <name type="scientific">Candidatus Alloenteromonas pullistercoris</name>
    <dbReference type="NCBI Taxonomy" id="2840785"/>
    <lineage>
        <taxon>Bacteria</taxon>
        <taxon>Bacillati</taxon>
        <taxon>Bacillota</taxon>
        <taxon>Bacillota incertae sedis</taxon>
        <taxon>Candidatus Alloenteromonas</taxon>
    </lineage>
</organism>
<dbReference type="CDD" id="cd01189">
    <property type="entry name" value="INT_ICEBs1_C_like"/>
    <property type="match status" value="1"/>
</dbReference>
<gene>
    <name evidence="3" type="ORF">IAC61_03415</name>
</gene>
<dbReference type="InterPro" id="IPR050090">
    <property type="entry name" value="Tyrosine_recombinase_XerCD"/>
</dbReference>
<keyword evidence="1" id="KW-0233">DNA recombination</keyword>
<dbReference type="InterPro" id="IPR013762">
    <property type="entry name" value="Integrase-like_cat_sf"/>
</dbReference>
<dbReference type="Gene3D" id="1.10.443.10">
    <property type="entry name" value="Intergrase catalytic core"/>
    <property type="match status" value="1"/>
</dbReference>
<proteinExistence type="predicted"/>
<evidence type="ECO:0000313" key="3">
    <source>
        <dbReference type="EMBL" id="MBO8426351.1"/>
    </source>
</evidence>
<reference evidence="3" key="2">
    <citation type="journal article" date="2021" name="PeerJ">
        <title>Extensive microbial diversity within the chicken gut microbiome revealed by metagenomics and culture.</title>
        <authorList>
            <person name="Gilroy R."/>
            <person name="Ravi A."/>
            <person name="Getino M."/>
            <person name="Pursley I."/>
            <person name="Horton D.L."/>
            <person name="Alikhan N.F."/>
            <person name="Baker D."/>
            <person name="Gharbi K."/>
            <person name="Hall N."/>
            <person name="Watson M."/>
            <person name="Adriaenssens E.M."/>
            <person name="Foster-Nyarko E."/>
            <person name="Jarju S."/>
            <person name="Secka A."/>
            <person name="Antonio M."/>
            <person name="Oren A."/>
            <person name="Chaudhuri R.R."/>
            <person name="La Ragione R."/>
            <person name="Hildebrand F."/>
            <person name="Pallen M.J."/>
        </authorList>
    </citation>
    <scope>NUCLEOTIDE SEQUENCE</scope>
    <source>
        <strain evidence="3">17113</strain>
    </source>
</reference>
<dbReference type="SUPFAM" id="SSF56349">
    <property type="entry name" value="DNA breaking-rejoining enzymes"/>
    <property type="match status" value="1"/>
</dbReference>
<name>A0A9D9GV84_9FIRM</name>
<evidence type="ECO:0000313" key="4">
    <source>
        <dbReference type="Proteomes" id="UP000823634"/>
    </source>
</evidence>
<comment type="caution">
    <text evidence="3">The sequence shown here is derived from an EMBL/GenBank/DDBJ whole genome shotgun (WGS) entry which is preliminary data.</text>
</comment>